<organism evidence="3 4">
    <name type="scientific">Eiseniibacteriota bacterium</name>
    <dbReference type="NCBI Taxonomy" id="2212470"/>
    <lineage>
        <taxon>Bacteria</taxon>
        <taxon>Candidatus Eiseniibacteriota</taxon>
    </lineage>
</organism>
<evidence type="ECO:0000256" key="1">
    <source>
        <dbReference type="SAM" id="MobiDB-lite"/>
    </source>
</evidence>
<dbReference type="Proteomes" id="UP000697710">
    <property type="component" value="Unassembled WGS sequence"/>
</dbReference>
<dbReference type="InterPro" id="IPR053812">
    <property type="entry name" value="HTH_Sigma70_ECF-like"/>
</dbReference>
<feature type="region of interest" description="Disordered" evidence="1">
    <location>
        <begin position="1"/>
        <end position="23"/>
    </location>
</feature>
<reference evidence="3" key="1">
    <citation type="submission" date="2020-04" db="EMBL/GenBank/DDBJ databases">
        <authorList>
            <person name="Zhang T."/>
        </authorList>
    </citation>
    <scope>NUCLEOTIDE SEQUENCE</scope>
    <source>
        <strain evidence="3">HKST-UBA01</strain>
    </source>
</reference>
<dbReference type="SUPFAM" id="SSF88659">
    <property type="entry name" value="Sigma3 and sigma4 domains of RNA polymerase sigma factors"/>
    <property type="match status" value="1"/>
</dbReference>
<dbReference type="EMBL" id="JAGQHR010000866">
    <property type="protein sequence ID" value="MCA9729846.1"/>
    <property type="molecule type" value="Genomic_DNA"/>
</dbReference>
<sequence length="96" mass="10573">YARRKSAAKRGGHQQKVTLNSSQIVGGQPALDTLRLDRALTKLEQKDARMARVAELKAFAGMSVQQVAAVLGVSRRTVDSDWAVARTWLAHEMARD</sequence>
<proteinExistence type="predicted"/>
<evidence type="ECO:0000313" key="3">
    <source>
        <dbReference type="EMBL" id="MCA9729846.1"/>
    </source>
</evidence>
<dbReference type="InterPro" id="IPR013324">
    <property type="entry name" value="RNA_pol_sigma_r3/r4-like"/>
</dbReference>
<feature type="compositionally biased region" description="Basic residues" evidence="1">
    <location>
        <begin position="1"/>
        <end position="13"/>
    </location>
</feature>
<evidence type="ECO:0000259" key="2">
    <source>
        <dbReference type="Pfam" id="PF07638"/>
    </source>
</evidence>
<feature type="domain" description="RNA polymerase sigma-70 ECF-like HTH" evidence="2">
    <location>
        <begin position="2"/>
        <end position="93"/>
    </location>
</feature>
<comment type="caution">
    <text evidence="3">The sequence shown here is derived from an EMBL/GenBank/DDBJ whole genome shotgun (WGS) entry which is preliminary data.</text>
</comment>
<gene>
    <name evidence="3" type="ORF">KC729_19335</name>
</gene>
<dbReference type="AlphaFoldDB" id="A0A956M4U2"/>
<reference evidence="3" key="2">
    <citation type="journal article" date="2021" name="Microbiome">
        <title>Successional dynamics and alternative stable states in a saline activated sludge microbial community over 9 years.</title>
        <authorList>
            <person name="Wang Y."/>
            <person name="Ye J."/>
            <person name="Ju F."/>
            <person name="Liu L."/>
            <person name="Boyd J.A."/>
            <person name="Deng Y."/>
            <person name="Parks D.H."/>
            <person name="Jiang X."/>
            <person name="Yin X."/>
            <person name="Woodcroft B.J."/>
            <person name="Tyson G.W."/>
            <person name="Hugenholtz P."/>
            <person name="Polz M.F."/>
            <person name="Zhang T."/>
        </authorList>
    </citation>
    <scope>NUCLEOTIDE SEQUENCE</scope>
    <source>
        <strain evidence="3">HKST-UBA01</strain>
    </source>
</reference>
<feature type="non-terminal residue" evidence="3">
    <location>
        <position position="1"/>
    </location>
</feature>
<dbReference type="Pfam" id="PF07638">
    <property type="entry name" value="Sigma70_ECF"/>
    <property type="match status" value="1"/>
</dbReference>
<dbReference type="Gene3D" id="1.10.10.10">
    <property type="entry name" value="Winged helix-like DNA-binding domain superfamily/Winged helix DNA-binding domain"/>
    <property type="match status" value="1"/>
</dbReference>
<name>A0A956M4U2_UNCEI</name>
<dbReference type="InterPro" id="IPR036388">
    <property type="entry name" value="WH-like_DNA-bd_sf"/>
</dbReference>
<accession>A0A956M4U2</accession>
<protein>
    <submittedName>
        <fullName evidence="3">Helix-turn-helix domain-containing protein</fullName>
    </submittedName>
</protein>
<evidence type="ECO:0000313" key="4">
    <source>
        <dbReference type="Proteomes" id="UP000697710"/>
    </source>
</evidence>